<accession>A0A0S7BTR8</accession>
<protein>
    <submittedName>
        <fullName evidence="2">Protein containing cupin domain</fullName>
    </submittedName>
</protein>
<proteinExistence type="predicted"/>
<dbReference type="Proteomes" id="UP000053370">
    <property type="component" value="Unassembled WGS sequence"/>
</dbReference>
<keyword evidence="3" id="KW-1185">Reference proteome</keyword>
<dbReference type="InterPro" id="IPR014710">
    <property type="entry name" value="RmlC-like_jellyroll"/>
</dbReference>
<dbReference type="STRING" id="1678840.ATC1_131230"/>
<evidence type="ECO:0000313" key="2">
    <source>
        <dbReference type="EMBL" id="GAP41246.1"/>
    </source>
</evidence>
<evidence type="ECO:0000313" key="3">
    <source>
        <dbReference type="Proteomes" id="UP000053370"/>
    </source>
</evidence>
<organism evidence="2">
    <name type="scientific">Flexilinea flocculi</name>
    <dbReference type="NCBI Taxonomy" id="1678840"/>
    <lineage>
        <taxon>Bacteria</taxon>
        <taxon>Bacillati</taxon>
        <taxon>Chloroflexota</taxon>
        <taxon>Anaerolineae</taxon>
        <taxon>Anaerolineales</taxon>
        <taxon>Anaerolineaceae</taxon>
        <taxon>Flexilinea</taxon>
    </lineage>
</organism>
<dbReference type="SUPFAM" id="SSF51182">
    <property type="entry name" value="RmlC-like cupins"/>
    <property type="match status" value="1"/>
</dbReference>
<dbReference type="RefSeq" id="WP_062282076.1">
    <property type="nucleotide sequence ID" value="NZ_DF968181.1"/>
</dbReference>
<evidence type="ECO:0000259" key="1">
    <source>
        <dbReference type="Pfam" id="PF07883"/>
    </source>
</evidence>
<dbReference type="OrthoDB" id="1423961at2"/>
<feature type="domain" description="Cupin type-2" evidence="1">
    <location>
        <begin position="40"/>
        <end position="114"/>
    </location>
</feature>
<reference evidence="2" key="1">
    <citation type="journal article" date="2015" name="Genome Announc.">
        <title>Draft Genome Sequence of Anaerolineae Strain TC1, a Novel Isolate from a Methanogenic Wastewater Treatment System.</title>
        <authorList>
            <person name="Matsuura N."/>
            <person name="Tourlousse D.M."/>
            <person name="Sun L."/>
            <person name="Toyonaga M."/>
            <person name="Kuroda K."/>
            <person name="Ohashi A."/>
            <person name="Cruz R."/>
            <person name="Yamaguchi T."/>
            <person name="Sekiguchi Y."/>
        </authorList>
    </citation>
    <scope>NUCLEOTIDE SEQUENCE [LARGE SCALE GENOMIC DNA]</scope>
    <source>
        <strain evidence="2">TC1</strain>
    </source>
</reference>
<dbReference type="EMBL" id="DF968181">
    <property type="protein sequence ID" value="GAP41246.1"/>
    <property type="molecule type" value="Genomic_DNA"/>
</dbReference>
<dbReference type="Gene3D" id="2.60.120.10">
    <property type="entry name" value="Jelly Rolls"/>
    <property type="match status" value="1"/>
</dbReference>
<sequence>MEKKKYVFETEGKIIRYRYPTHINDLTIPREETASSEVFMVLLDEKEAPPFHKHDDAEQIFYMIQGVGKLEIKEDGSSESEFFEIIPGQVIRIPPHTWHRVTALNKEGVRYLCVDCFPNGFNPEEPTWDSHVKNLCDQLGWDFNIIREDRR</sequence>
<dbReference type="Pfam" id="PF07883">
    <property type="entry name" value="Cupin_2"/>
    <property type="match status" value="1"/>
</dbReference>
<dbReference type="InterPro" id="IPR013096">
    <property type="entry name" value="Cupin_2"/>
</dbReference>
<gene>
    <name evidence="2" type="ORF">ATC1_131230</name>
</gene>
<name>A0A0S7BTR8_9CHLR</name>
<dbReference type="InterPro" id="IPR011051">
    <property type="entry name" value="RmlC_Cupin_sf"/>
</dbReference>
<dbReference type="AlphaFoldDB" id="A0A0S7BTR8"/>